<accession>A0AA48HJ69</accession>
<feature type="transmembrane region" description="Helical" evidence="2">
    <location>
        <begin position="171"/>
        <end position="192"/>
    </location>
</feature>
<evidence type="ECO:0000313" key="4">
    <source>
        <dbReference type="Proteomes" id="UP001333710"/>
    </source>
</evidence>
<feature type="transmembrane region" description="Helical" evidence="2">
    <location>
        <begin position="54"/>
        <end position="73"/>
    </location>
</feature>
<feature type="transmembrane region" description="Helical" evidence="2">
    <location>
        <begin position="29"/>
        <end position="48"/>
    </location>
</feature>
<organism evidence="3 4">
    <name type="scientific">Planctobacterium marinum</name>
    <dbReference type="NCBI Taxonomy" id="1631968"/>
    <lineage>
        <taxon>Bacteria</taxon>
        <taxon>Pseudomonadati</taxon>
        <taxon>Pseudomonadota</taxon>
        <taxon>Gammaproteobacteria</taxon>
        <taxon>Alteromonadales</taxon>
        <taxon>Alteromonadaceae</taxon>
        <taxon>Planctobacterium</taxon>
    </lineage>
</organism>
<protein>
    <submittedName>
        <fullName evidence="3">MFS transporter</fullName>
    </submittedName>
</protein>
<dbReference type="PIRSF" id="PIRSF028137">
    <property type="entry name" value="UCP028137"/>
    <property type="match status" value="1"/>
</dbReference>
<evidence type="ECO:0000256" key="1">
    <source>
        <dbReference type="SAM" id="MobiDB-lite"/>
    </source>
</evidence>
<evidence type="ECO:0000313" key="3">
    <source>
        <dbReference type="EMBL" id="BDX07868.1"/>
    </source>
</evidence>
<dbReference type="AlphaFoldDB" id="A0AA48HJ69"/>
<feature type="region of interest" description="Disordered" evidence="1">
    <location>
        <begin position="1"/>
        <end position="26"/>
    </location>
</feature>
<feature type="transmembrane region" description="Helical" evidence="2">
    <location>
        <begin position="108"/>
        <end position="126"/>
    </location>
</feature>
<name>A0AA48HJ69_9ALTE</name>
<sequence length="258" mass="28033">MNQTDNKQMKDAPNTDGTLKTKPSQPQQGGFFGNLVFNIIIPTLVLSYLSKPEYLGPAMGIVVALAFPIGYGIKDLISSGKINPFSVLGIISVSLTGGFSLMELDPKYIAIKEAAIPAIIGLAVLVSNRTQYPLVKTFILNEQLINIPLLNSALEAKNNLKAFERKVAQSSMIVAASFFLSATLNYILAKVLLVSPPGTSAYNEELGKMTALSYPVIVIPSMIVLFIALWFLFSQMKKLTGQDIETFLNDPQQSDSKP</sequence>
<reference evidence="3" key="1">
    <citation type="submission" date="2023-01" db="EMBL/GenBank/DDBJ databases">
        <title>Complete genome sequence of Planctobacterium marinum strain Dej080120_11.</title>
        <authorList>
            <person name="Ueki S."/>
            <person name="Maruyama F."/>
        </authorList>
    </citation>
    <scope>NUCLEOTIDE SEQUENCE</scope>
    <source>
        <strain evidence="3">Dej080120_11</strain>
    </source>
</reference>
<keyword evidence="2" id="KW-0472">Membrane</keyword>
<dbReference type="InterPro" id="IPR016870">
    <property type="entry name" value="UCP028137"/>
</dbReference>
<keyword evidence="4" id="KW-1185">Reference proteome</keyword>
<keyword evidence="2" id="KW-1133">Transmembrane helix</keyword>
<dbReference type="KEGG" id="pmaw:MACH26_33890"/>
<evidence type="ECO:0000256" key="2">
    <source>
        <dbReference type="SAM" id="Phobius"/>
    </source>
</evidence>
<feature type="transmembrane region" description="Helical" evidence="2">
    <location>
        <begin position="212"/>
        <end position="233"/>
    </location>
</feature>
<feature type="compositionally biased region" description="Polar residues" evidence="1">
    <location>
        <begin position="15"/>
        <end position="26"/>
    </location>
</feature>
<feature type="transmembrane region" description="Helical" evidence="2">
    <location>
        <begin position="85"/>
        <end position="102"/>
    </location>
</feature>
<keyword evidence="2" id="KW-0812">Transmembrane</keyword>
<proteinExistence type="predicted"/>
<dbReference type="Proteomes" id="UP001333710">
    <property type="component" value="Chromosome"/>
</dbReference>
<dbReference type="NCBIfam" id="NF041646">
    <property type="entry name" value="VC0807_fam"/>
    <property type="match status" value="1"/>
</dbReference>
<gene>
    <name evidence="3" type="ORF">MACH26_33890</name>
</gene>
<dbReference type="EMBL" id="AP027272">
    <property type="protein sequence ID" value="BDX07868.1"/>
    <property type="molecule type" value="Genomic_DNA"/>
</dbReference>